<evidence type="ECO:0000313" key="3">
    <source>
        <dbReference type="EMBL" id="JAE17228.1"/>
    </source>
</evidence>
<reference evidence="3" key="1">
    <citation type="submission" date="2014-09" db="EMBL/GenBank/DDBJ databases">
        <authorList>
            <person name="Magalhaes I.L.F."/>
            <person name="Oliveira U."/>
            <person name="Santos F.R."/>
            <person name="Vidigal T.H.D.A."/>
            <person name="Brescovit A.D."/>
            <person name="Santos A.J."/>
        </authorList>
    </citation>
    <scope>NUCLEOTIDE SEQUENCE</scope>
    <source>
        <tissue evidence="3">Shoot tissue taken approximately 20 cm above the soil surface</tissue>
    </source>
</reference>
<keyword evidence="1" id="KW-0472">Membrane</keyword>
<sequence>MEDMTVLPDFTFLYLVVITNGHAFGASSFHVLWLCTGIRRLVLKLSAPGNLEAQTACSSGCICDHPPNWKTEELLLNHLQEIEIRELRGSEHEVAFVAQLFSWATVLKQMTVTFCYSITESKAKELFQMFRGFSRPGICMKFYIYRKFRKVLYAPED</sequence>
<name>A0A0A9G963_ARUDO</name>
<keyword evidence="1" id="KW-1133">Transmembrane helix</keyword>
<feature type="transmembrane region" description="Helical" evidence="1">
    <location>
        <begin position="12"/>
        <end position="35"/>
    </location>
</feature>
<accession>A0A0A9G963</accession>
<organism evidence="3">
    <name type="scientific">Arundo donax</name>
    <name type="common">Giant reed</name>
    <name type="synonym">Donax arundinaceus</name>
    <dbReference type="NCBI Taxonomy" id="35708"/>
    <lineage>
        <taxon>Eukaryota</taxon>
        <taxon>Viridiplantae</taxon>
        <taxon>Streptophyta</taxon>
        <taxon>Embryophyta</taxon>
        <taxon>Tracheophyta</taxon>
        <taxon>Spermatophyta</taxon>
        <taxon>Magnoliopsida</taxon>
        <taxon>Liliopsida</taxon>
        <taxon>Poales</taxon>
        <taxon>Poaceae</taxon>
        <taxon>PACMAD clade</taxon>
        <taxon>Arundinoideae</taxon>
        <taxon>Arundineae</taxon>
        <taxon>Arundo</taxon>
    </lineage>
</organism>
<dbReference type="EMBL" id="GBRH01180668">
    <property type="protein sequence ID" value="JAE17228.1"/>
    <property type="molecule type" value="Transcribed_RNA"/>
</dbReference>
<keyword evidence="1" id="KW-0812">Transmembrane</keyword>
<dbReference type="AlphaFoldDB" id="A0A0A9G963"/>
<feature type="domain" description="FBD" evidence="2">
    <location>
        <begin position="74"/>
        <end position="111"/>
    </location>
</feature>
<dbReference type="Pfam" id="PF08387">
    <property type="entry name" value="FBD"/>
    <property type="match status" value="1"/>
</dbReference>
<dbReference type="PANTHER" id="PTHR34709:SF74">
    <property type="entry name" value="F-BOX DOMAIN-CONTAINING PROTEIN"/>
    <property type="match status" value="1"/>
</dbReference>
<proteinExistence type="predicted"/>
<dbReference type="PANTHER" id="PTHR34709">
    <property type="entry name" value="OS10G0396666 PROTEIN"/>
    <property type="match status" value="1"/>
</dbReference>
<dbReference type="InterPro" id="IPR055312">
    <property type="entry name" value="FBL15-like"/>
</dbReference>
<protein>
    <recommendedName>
        <fullName evidence="2">FBD domain-containing protein</fullName>
    </recommendedName>
</protein>
<evidence type="ECO:0000259" key="2">
    <source>
        <dbReference type="Pfam" id="PF08387"/>
    </source>
</evidence>
<dbReference type="InterPro" id="IPR006566">
    <property type="entry name" value="FBD"/>
</dbReference>
<reference evidence="3" key="2">
    <citation type="journal article" date="2015" name="Data Brief">
        <title>Shoot transcriptome of the giant reed, Arundo donax.</title>
        <authorList>
            <person name="Barrero R.A."/>
            <person name="Guerrero F.D."/>
            <person name="Moolhuijzen P."/>
            <person name="Goolsby J.A."/>
            <person name="Tidwell J."/>
            <person name="Bellgard S.E."/>
            <person name="Bellgard M.I."/>
        </authorList>
    </citation>
    <scope>NUCLEOTIDE SEQUENCE</scope>
    <source>
        <tissue evidence="3">Shoot tissue taken approximately 20 cm above the soil surface</tissue>
    </source>
</reference>
<evidence type="ECO:0000256" key="1">
    <source>
        <dbReference type="SAM" id="Phobius"/>
    </source>
</evidence>